<dbReference type="PANTHER" id="PTHR24220:SF685">
    <property type="entry name" value="ABC TRANSPORTER RELATED"/>
    <property type="match status" value="1"/>
</dbReference>
<organism evidence="5 6">
    <name type="scientific">Luteipulveratus flavus</name>
    <dbReference type="NCBI Taxonomy" id="3031728"/>
    <lineage>
        <taxon>Bacteria</taxon>
        <taxon>Bacillati</taxon>
        <taxon>Actinomycetota</taxon>
        <taxon>Actinomycetes</taxon>
        <taxon>Micrococcales</taxon>
        <taxon>Dermacoccaceae</taxon>
        <taxon>Luteipulveratus</taxon>
    </lineage>
</organism>
<evidence type="ECO:0000256" key="3">
    <source>
        <dbReference type="ARBA" id="ARBA00022840"/>
    </source>
</evidence>
<dbReference type="Gene3D" id="3.40.50.300">
    <property type="entry name" value="P-loop containing nucleotide triphosphate hydrolases"/>
    <property type="match status" value="1"/>
</dbReference>
<dbReference type="GO" id="GO:0005524">
    <property type="term" value="F:ATP binding"/>
    <property type="evidence" value="ECO:0007669"/>
    <property type="project" value="UniProtKB-KW"/>
</dbReference>
<dbReference type="SUPFAM" id="SSF52540">
    <property type="entry name" value="P-loop containing nucleoside triphosphate hydrolases"/>
    <property type="match status" value="1"/>
</dbReference>
<reference evidence="5 6" key="1">
    <citation type="submission" date="2023-03" db="EMBL/GenBank/DDBJ databases">
        <title>YIM 133296 draft genome.</title>
        <authorList>
            <person name="Xiong L."/>
        </authorList>
    </citation>
    <scope>NUCLEOTIDE SEQUENCE [LARGE SCALE GENOMIC DNA]</scope>
    <source>
        <strain evidence="5 6">YIM 133296</strain>
    </source>
</reference>
<protein>
    <submittedName>
        <fullName evidence="5">ABC transporter ATP-binding protein</fullName>
    </submittedName>
</protein>
<dbReference type="InterPro" id="IPR003593">
    <property type="entry name" value="AAA+_ATPase"/>
</dbReference>
<name>A0ABT6C3S7_9MICO</name>
<proteinExistence type="predicted"/>
<keyword evidence="2" id="KW-0547">Nucleotide-binding</keyword>
<evidence type="ECO:0000313" key="5">
    <source>
        <dbReference type="EMBL" id="MDF8263316.1"/>
    </source>
</evidence>
<keyword evidence="1" id="KW-0813">Transport</keyword>
<evidence type="ECO:0000313" key="6">
    <source>
        <dbReference type="Proteomes" id="UP001528912"/>
    </source>
</evidence>
<dbReference type="CDD" id="cd03255">
    <property type="entry name" value="ABC_MJ0796_LolCDE_FtsE"/>
    <property type="match status" value="1"/>
</dbReference>
<dbReference type="InterPro" id="IPR017871">
    <property type="entry name" value="ABC_transporter-like_CS"/>
</dbReference>
<comment type="caution">
    <text evidence="5">The sequence shown here is derived from an EMBL/GenBank/DDBJ whole genome shotgun (WGS) entry which is preliminary data.</text>
</comment>
<dbReference type="SMART" id="SM00382">
    <property type="entry name" value="AAA"/>
    <property type="match status" value="1"/>
</dbReference>
<evidence type="ECO:0000256" key="1">
    <source>
        <dbReference type="ARBA" id="ARBA00022448"/>
    </source>
</evidence>
<dbReference type="Pfam" id="PF00005">
    <property type="entry name" value="ABC_tran"/>
    <property type="match status" value="1"/>
</dbReference>
<dbReference type="InterPro" id="IPR027417">
    <property type="entry name" value="P-loop_NTPase"/>
</dbReference>
<dbReference type="PROSITE" id="PS50893">
    <property type="entry name" value="ABC_TRANSPORTER_2"/>
    <property type="match status" value="1"/>
</dbReference>
<dbReference type="InterPro" id="IPR015854">
    <property type="entry name" value="ABC_transpr_LolD-like"/>
</dbReference>
<keyword evidence="3 5" id="KW-0067">ATP-binding</keyword>
<evidence type="ECO:0000259" key="4">
    <source>
        <dbReference type="PROSITE" id="PS50893"/>
    </source>
</evidence>
<accession>A0ABT6C3S7</accession>
<feature type="domain" description="ABC transporter" evidence="4">
    <location>
        <begin position="19"/>
        <end position="240"/>
    </location>
</feature>
<keyword evidence="6" id="KW-1185">Reference proteome</keyword>
<dbReference type="InterPro" id="IPR017911">
    <property type="entry name" value="MacB-like_ATP-bd"/>
</dbReference>
<dbReference type="PANTHER" id="PTHR24220">
    <property type="entry name" value="IMPORT ATP-BINDING PROTEIN"/>
    <property type="match status" value="1"/>
</dbReference>
<gene>
    <name evidence="5" type="ORF">P4R38_03510</name>
</gene>
<dbReference type="EMBL" id="JAROAV010000010">
    <property type="protein sequence ID" value="MDF8263316.1"/>
    <property type="molecule type" value="Genomic_DNA"/>
</dbReference>
<dbReference type="Proteomes" id="UP001528912">
    <property type="component" value="Unassembled WGS sequence"/>
</dbReference>
<dbReference type="PROSITE" id="PS00211">
    <property type="entry name" value="ABC_TRANSPORTER_1"/>
    <property type="match status" value="1"/>
</dbReference>
<evidence type="ECO:0000256" key="2">
    <source>
        <dbReference type="ARBA" id="ARBA00022741"/>
    </source>
</evidence>
<sequence>MTQPAAHSPAPAPPVAAGLAAHDLVKTYAGSGGPPALAGVRLLVRPGEAVAVMGPSGSGKTTLLHVLAGILTPDTGLVTLDGHPVSDASDGTRTRLRRDTFGFVFQSGQLLPELPALENVALPLMLAGVDRRTAQARAAELFAPLGLAGLERRRPGELSGGQAQRVAIARALVGRPRVVFADEPTGALDQRTGAEVMHHLTALTGTLGASLLLVTHDQHVAAWCHRTLHMQDGHIVRETR</sequence>
<dbReference type="InterPro" id="IPR003439">
    <property type="entry name" value="ABC_transporter-like_ATP-bd"/>
</dbReference>